<dbReference type="Gene3D" id="1.10.10.10">
    <property type="entry name" value="Winged helix-like DNA-binding domain superfamily/Winged helix DNA-binding domain"/>
    <property type="match status" value="1"/>
</dbReference>
<dbReference type="SUPFAM" id="SSF46785">
    <property type="entry name" value="Winged helix' DNA-binding domain"/>
    <property type="match status" value="1"/>
</dbReference>
<dbReference type="PROSITE" id="PS50956">
    <property type="entry name" value="HTH_ASNC_2"/>
    <property type="match status" value="1"/>
</dbReference>
<reference evidence="5 6" key="1">
    <citation type="submission" date="2022-11" db="EMBL/GenBank/DDBJ databases">
        <title>The characterization of three novel Bacteroidetes species and genomic analysis of their roles in tidal elemental geochemical cycles.</title>
        <authorList>
            <person name="Ma K.-J."/>
        </authorList>
    </citation>
    <scope>NUCLEOTIDE SEQUENCE [LARGE SCALE GENOMIC DNA]</scope>
    <source>
        <strain evidence="5 6">M82</strain>
    </source>
</reference>
<keyword evidence="1" id="KW-0805">Transcription regulation</keyword>
<gene>
    <name evidence="5" type="ORF">OO017_10275</name>
</gene>
<dbReference type="SMART" id="SM00344">
    <property type="entry name" value="HTH_ASNC"/>
    <property type="match status" value="1"/>
</dbReference>
<dbReference type="PANTHER" id="PTHR30154:SF53">
    <property type="entry name" value="HTH-TYPE TRANSCRIPTIONAL REGULATOR LRPC"/>
    <property type="match status" value="1"/>
</dbReference>
<accession>A0ABT3RFX0</accession>
<sequence>MEIDKLNWAILTVLQENSRLSFAEIGRQVGLSAPAVAERVQKLEDAGVIKGYGVSLDLGKLGYALQALISFKAHAGKLPRFLNLLQSMPEVRDCYRVTGSECLVIKVAVQLAQDLEQLINLFVEYGEPTTSVILSSPVSTKPVTEQGSSIKA</sequence>
<dbReference type="SUPFAM" id="SSF54909">
    <property type="entry name" value="Dimeric alpha+beta barrel"/>
    <property type="match status" value="1"/>
</dbReference>
<dbReference type="PROSITE" id="PS00519">
    <property type="entry name" value="HTH_ASNC_1"/>
    <property type="match status" value="1"/>
</dbReference>
<keyword evidence="3" id="KW-0804">Transcription</keyword>
<dbReference type="InterPro" id="IPR036390">
    <property type="entry name" value="WH_DNA-bd_sf"/>
</dbReference>
<dbReference type="PRINTS" id="PR00033">
    <property type="entry name" value="HTHASNC"/>
</dbReference>
<dbReference type="InterPro" id="IPR011991">
    <property type="entry name" value="ArsR-like_HTH"/>
</dbReference>
<organism evidence="5 6">
    <name type="scientific">Pontibacter anaerobius</name>
    <dbReference type="NCBI Taxonomy" id="2993940"/>
    <lineage>
        <taxon>Bacteria</taxon>
        <taxon>Pseudomonadati</taxon>
        <taxon>Bacteroidota</taxon>
        <taxon>Cytophagia</taxon>
        <taxon>Cytophagales</taxon>
        <taxon>Hymenobacteraceae</taxon>
        <taxon>Pontibacter</taxon>
    </lineage>
</organism>
<evidence type="ECO:0000256" key="2">
    <source>
        <dbReference type="ARBA" id="ARBA00023125"/>
    </source>
</evidence>
<evidence type="ECO:0000313" key="6">
    <source>
        <dbReference type="Proteomes" id="UP001207228"/>
    </source>
</evidence>
<feature type="domain" description="HTH asnC-type" evidence="4">
    <location>
        <begin position="3"/>
        <end position="64"/>
    </location>
</feature>
<comment type="caution">
    <text evidence="5">The sequence shown here is derived from an EMBL/GenBank/DDBJ whole genome shotgun (WGS) entry which is preliminary data.</text>
</comment>
<dbReference type="EMBL" id="JAPFQO010000006">
    <property type="protein sequence ID" value="MCX2740331.1"/>
    <property type="molecule type" value="Genomic_DNA"/>
</dbReference>
<evidence type="ECO:0000259" key="4">
    <source>
        <dbReference type="PROSITE" id="PS50956"/>
    </source>
</evidence>
<dbReference type="Gene3D" id="3.30.70.920">
    <property type="match status" value="1"/>
</dbReference>
<dbReference type="InterPro" id="IPR000485">
    <property type="entry name" value="AsnC-type_HTH_dom"/>
</dbReference>
<evidence type="ECO:0000313" key="5">
    <source>
        <dbReference type="EMBL" id="MCX2740331.1"/>
    </source>
</evidence>
<dbReference type="CDD" id="cd00090">
    <property type="entry name" value="HTH_ARSR"/>
    <property type="match status" value="1"/>
</dbReference>
<evidence type="ECO:0000256" key="1">
    <source>
        <dbReference type="ARBA" id="ARBA00023015"/>
    </source>
</evidence>
<dbReference type="InterPro" id="IPR011008">
    <property type="entry name" value="Dimeric_a/b-barrel"/>
</dbReference>
<dbReference type="PANTHER" id="PTHR30154">
    <property type="entry name" value="LEUCINE-RESPONSIVE REGULATORY PROTEIN"/>
    <property type="match status" value="1"/>
</dbReference>
<dbReference type="Pfam" id="PF13404">
    <property type="entry name" value="HTH_AsnC-type"/>
    <property type="match status" value="1"/>
</dbReference>
<proteinExistence type="predicted"/>
<dbReference type="InterPro" id="IPR036388">
    <property type="entry name" value="WH-like_DNA-bd_sf"/>
</dbReference>
<dbReference type="RefSeq" id="WP_266052390.1">
    <property type="nucleotide sequence ID" value="NZ_JAPFQO010000006.1"/>
</dbReference>
<dbReference type="Proteomes" id="UP001207228">
    <property type="component" value="Unassembled WGS sequence"/>
</dbReference>
<protein>
    <submittedName>
        <fullName evidence="5">Lrp/AsnC family transcriptional regulator</fullName>
    </submittedName>
</protein>
<keyword evidence="6" id="KW-1185">Reference proteome</keyword>
<dbReference type="InterPro" id="IPR019885">
    <property type="entry name" value="Tscrpt_reg_HTH_AsnC-type_CS"/>
</dbReference>
<name>A0ABT3RFX0_9BACT</name>
<keyword evidence="2" id="KW-0238">DNA-binding</keyword>
<dbReference type="InterPro" id="IPR019887">
    <property type="entry name" value="Tscrpt_reg_AsnC/Lrp_C"/>
</dbReference>
<evidence type="ECO:0000256" key="3">
    <source>
        <dbReference type="ARBA" id="ARBA00023163"/>
    </source>
</evidence>
<dbReference type="InterPro" id="IPR019888">
    <property type="entry name" value="Tscrpt_reg_AsnC-like"/>
</dbReference>
<dbReference type="Pfam" id="PF01037">
    <property type="entry name" value="AsnC_trans_reg"/>
    <property type="match status" value="1"/>
</dbReference>